<feature type="region of interest" description="Disordered" evidence="1">
    <location>
        <begin position="1"/>
        <end position="29"/>
    </location>
</feature>
<proteinExistence type="predicted"/>
<keyword evidence="3" id="KW-1185">Reference proteome</keyword>
<reference evidence="2 3" key="1">
    <citation type="submission" date="2017-11" db="EMBL/GenBank/DDBJ databases">
        <title>De-novo sequencing of pomegranate (Punica granatum L.) genome.</title>
        <authorList>
            <person name="Akparov Z."/>
            <person name="Amiraslanov A."/>
            <person name="Hajiyeva S."/>
            <person name="Abbasov M."/>
            <person name="Kaur K."/>
            <person name="Hamwieh A."/>
            <person name="Solovyev V."/>
            <person name="Salamov A."/>
            <person name="Braich B."/>
            <person name="Kosarev P."/>
            <person name="Mahmoud A."/>
            <person name="Hajiyev E."/>
            <person name="Babayeva S."/>
            <person name="Izzatullayeva V."/>
            <person name="Mammadov A."/>
            <person name="Mammadov A."/>
            <person name="Sharifova S."/>
            <person name="Ojaghi J."/>
            <person name="Eynullazada K."/>
            <person name="Bayramov B."/>
            <person name="Abdulazimova A."/>
            <person name="Shahmuradov I."/>
        </authorList>
    </citation>
    <scope>NUCLEOTIDE SEQUENCE [LARGE SCALE GENOMIC DNA]</scope>
    <source>
        <strain evidence="3">cv. AG2017</strain>
        <tissue evidence="2">Leaf</tissue>
    </source>
</reference>
<organism evidence="2 3">
    <name type="scientific">Punica granatum</name>
    <name type="common">Pomegranate</name>
    <dbReference type="NCBI Taxonomy" id="22663"/>
    <lineage>
        <taxon>Eukaryota</taxon>
        <taxon>Viridiplantae</taxon>
        <taxon>Streptophyta</taxon>
        <taxon>Embryophyta</taxon>
        <taxon>Tracheophyta</taxon>
        <taxon>Spermatophyta</taxon>
        <taxon>Magnoliopsida</taxon>
        <taxon>eudicotyledons</taxon>
        <taxon>Gunneridae</taxon>
        <taxon>Pentapetalae</taxon>
        <taxon>rosids</taxon>
        <taxon>malvids</taxon>
        <taxon>Myrtales</taxon>
        <taxon>Lythraceae</taxon>
        <taxon>Punica</taxon>
    </lineage>
</organism>
<accession>A0A2I0HFW8</accession>
<feature type="region of interest" description="Disordered" evidence="1">
    <location>
        <begin position="59"/>
        <end position="85"/>
    </location>
</feature>
<feature type="compositionally biased region" description="Basic and acidic residues" evidence="1">
    <location>
        <begin position="73"/>
        <end position="85"/>
    </location>
</feature>
<feature type="non-terminal residue" evidence="2">
    <location>
        <position position="85"/>
    </location>
</feature>
<dbReference type="Proteomes" id="UP000233551">
    <property type="component" value="Unassembled WGS sequence"/>
</dbReference>
<evidence type="ECO:0000313" key="2">
    <source>
        <dbReference type="EMBL" id="PKI26225.1"/>
    </source>
</evidence>
<gene>
    <name evidence="2" type="ORF">CRG98_049086</name>
</gene>
<feature type="non-terminal residue" evidence="2">
    <location>
        <position position="1"/>
    </location>
</feature>
<sequence length="85" mass="8928">FHPSKLGTRESLVDGGQTSNSKTRRQGELRIVVGVQAPGGRGHGGYTVTGGLCCSSAYGERGVPRRRCNGGTSKREEEESHAAGK</sequence>
<comment type="caution">
    <text evidence="2">The sequence shown here is derived from an EMBL/GenBank/DDBJ whole genome shotgun (WGS) entry which is preliminary data.</text>
</comment>
<protein>
    <submittedName>
        <fullName evidence="2">Uncharacterized protein</fullName>
    </submittedName>
</protein>
<dbReference type="EMBL" id="PGOL01034458">
    <property type="protein sequence ID" value="PKI26225.1"/>
    <property type="molecule type" value="Genomic_DNA"/>
</dbReference>
<evidence type="ECO:0000256" key="1">
    <source>
        <dbReference type="SAM" id="MobiDB-lite"/>
    </source>
</evidence>
<dbReference type="AlphaFoldDB" id="A0A2I0HFW8"/>
<name>A0A2I0HFW8_PUNGR</name>
<evidence type="ECO:0000313" key="3">
    <source>
        <dbReference type="Proteomes" id="UP000233551"/>
    </source>
</evidence>